<gene>
    <name evidence="1" type="ORF">H8S17_14365</name>
</gene>
<dbReference type="AlphaFoldDB" id="A0A923LR18"/>
<name>A0A923LR18_9FIRM</name>
<dbReference type="RefSeq" id="WP_186867743.1">
    <property type="nucleotide sequence ID" value="NZ_JACOPH010000019.1"/>
</dbReference>
<dbReference type="Proteomes" id="UP000606720">
    <property type="component" value="Unassembled WGS sequence"/>
</dbReference>
<keyword evidence="2" id="KW-1185">Reference proteome</keyword>
<reference evidence="1" key="1">
    <citation type="submission" date="2020-08" db="EMBL/GenBank/DDBJ databases">
        <title>Genome public.</title>
        <authorList>
            <person name="Liu C."/>
            <person name="Sun Q."/>
        </authorList>
    </citation>
    <scope>NUCLEOTIDE SEQUENCE</scope>
    <source>
        <strain evidence="1">BX1005</strain>
    </source>
</reference>
<dbReference type="EMBL" id="JACOPH010000019">
    <property type="protein sequence ID" value="MBC5715368.1"/>
    <property type="molecule type" value="Genomic_DNA"/>
</dbReference>
<evidence type="ECO:0000313" key="2">
    <source>
        <dbReference type="Proteomes" id="UP000606720"/>
    </source>
</evidence>
<proteinExistence type="predicted"/>
<protein>
    <submittedName>
        <fullName evidence="1">Uncharacterized protein</fullName>
    </submittedName>
</protein>
<sequence>MYSVTKRISMIKQPRGGYINKKELVVTQLDDGITLNENENIHASLVGLAVDYMTRFLMGVQKEEAFSISLKGALALDLFTGNKKQSSMKNATSLLADIKGLDKKSITNACKLVGYDVCFRAGIIGYKPVEEINPDKDTIENIVTMINRSLSFWKEYGPITKDGFTFEGGYTDTISTGDGDYLTKDTLWDFKVSKDEPKPKYTLQLLVYYIMGMHSIHKEFKSVKNLGIYNPRMNKAYTVSIDTIPQSVINEVSKDVIGY</sequence>
<comment type="caution">
    <text evidence="1">The sequence shown here is derived from an EMBL/GenBank/DDBJ whole genome shotgun (WGS) entry which is preliminary data.</text>
</comment>
<evidence type="ECO:0000313" key="1">
    <source>
        <dbReference type="EMBL" id="MBC5715368.1"/>
    </source>
</evidence>
<accession>A0A923LR18</accession>
<organism evidence="1 2">
    <name type="scientific">Roseburia zhanii</name>
    <dbReference type="NCBI Taxonomy" id="2763064"/>
    <lineage>
        <taxon>Bacteria</taxon>
        <taxon>Bacillati</taxon>
        <taxon>Bacillota</taxon>
        <taxon>Clostridia</taxon>
        <taxon>Lachnospirales</taxon>
        <taxon>Lachnospiraceae</taxon>
        <taxon>Roseburia</taxon>
    </lineage>
</organism>